<gene>
    <name evidence="1" type="ORF">PanWU01x14_220450</name>
</gene>
<feature type="non-terminal residue" evidence="1">
    <location>
        <position position="232"/>
    </location>
</feature>
<evidence type="ECO:0000313" key="1">
    <source>
        <dbReference type="EMBL" id="PON50913.1"/>
    </source>
</evidence>
<dbReference type="OrthoDB" id="1752229at2759"/>
<organism evidence="1 2">
    <name type="scientific">Parasponia andersonii</name>
    <name type="common">Sponia andersonii</name>
    <dbReference type="NCBI Taxonomy" id="3476"/>
    <lineage>
        <taxon>Eukaryota</taxon>
        <taxon>Viridiplantae</taxon>
        <taxon>Streptophyta</taxon>
        <taxon>Embryophyta</taxon>
        <taxon>Tracheophyta</taxon>
        <taxon>Spermatophyta</taxon>
        <taxon>Magnoliopsida</taxon>
        <taxon>eudicotyledons</taxon>
        <taxon>Gunneridae</taxon>
        <taxon>Pentapetalae</taxon>
        <taxon>rosids</taxon>
        <taxon>fabids</taxon>
        <taxon>Rosales</taxon>
        <taxon>Cannabaceae</taxon>
        <taxon>Parasponia</taxon>
    </lineage>
</organism>
<protein>
    <recommendedName>
        <fullName evidence="3">Reverse transcriptase zinc-binding domain-containing protein</fullName>
    </recommendedName>
</protein>
<accession>A0A2P5BQ61</accession>
<name>A0A2P5BQ61_PARAD</name>
<reference evidence="2" key="1">
    <citation type="submission" date="2016-06" db="EMBL/GenBank/DDBJ databases">
        <title>Parallel loss of symbiosis genes in relatives of nitrogen-fixing non-legume Parasponia.</title>
        <authorList>
            <person name="Van Velzen R."/>
            <person name="Holmer R."/>
            <person name="Bu F."/>
            <person name="Rutten L."/>
            <person name="Van Zeijl A."/>
            <person name="Liu W."/>
            <person name="Santuari L."/>
            <person name="Cao Q."/>
            <person name="Sharma T."/>
            <person name="Shen D."/>
            <person name="Roswanjaya Y."/>
            <person name="Wardhani T."/>
            <person name="Kalhor M.S."/>
            <person name="Jansen J."/>
            <person name="Van den Hoogen J."/>
            <person name="Gungor B."/>
            <person name="Hartog M."/>
            <person name="Hontelez J."/>
            <person name="Verver J."/>
            <person name="Yang W.-C."/>
            <person name="Schijlen E."/>
            <person name="Repin R."/>
            <person name="Schilthuizen M."/>
            <person name="Schranz E."/>
            <person name="Heidstra R."/>
            <person name="Miyata K."/>
            <person name="Fedorova E."/>
            <person name="Kohlen W."/>
            <person name="Bisseling T."/>
            <person name="Smit S."/>
            <person name="Geurts R."/>
        </authorList>
    </citation>
    <scope>NUCLEOTIDE SEQUENCE [LARGE SCALE GENOMIC DNA]</scope>
    <source>
        <strain evidence="2">cv. WU1-14</strain>
    </source>
</reference>
<dbReference type="Proteomes" id="UP000237105">
    <property type="component" value="Unassembled WGS sequence"/>
</dbReference>
<evidence type="ECO:0000313" key="2">
    <source>
        <dbReference type="Proteomes" id="UP000237105"/>
    </source>
</evidence>
<comment type="caution">
    <text evidence="1">The sequence shown here is derived from an EMBL/GenBank/DDBJ whole genome shotgun (WGS) entry which is preliminary data.</text>
</comment>
<proteinExistence type="predicted"/>
<sequence>MVNSRSNQTYWEENRIRFGNKDTTWKKLWSSQLRERLKLLLWRIVRNVMPTGERLGPPALLPVLYVLQVNGQCKQTQCLPYRYGTGGNSVPRTNLAPINVAMVEFLSLENQATKEHSNSLTGGTSELHRQNLSSVHMMFGSMSTLPIRVARDNQNQIMLLTVKSFFAESPMKAEGQALELSLKTCISTLEECGHYFRLFGVSGGLHEPNKSAHALTNWTLRLNLSGTFSTWE</sequence>
<evidence type="ECO:0008006" key="3">
    <source>
        <dbReference type="Google" id="ProtNLM"/>
    </source>
</evidence>
<keyword evidence="2" id="KW-1185">Reference proteome</keyword>
<dbReference type="AlphaFoldDB" id="A0A2P5BQ61"/>
<dbReference type="EMBL" id="JXTB01000240">
    <property type="protein sequence ID" value="PON50913.1"/>
    <property type="molecule type" value="Genomic_DNA"/>
</dbReference>